<reference evidence="1 2" key="1">
    <citation type="journal article" date="2014" name="Int. J. Syst. Evol. Microbiol.">
        <title>Fulvimonas yonginensis sp. nov., isolated from greenhouse soil, and emended description of the genus Fulvimonas.</title>
        <authorList>
            <person name="Ahn J.H."/>
            <person name="Kim S.J."/>
            <person name="Weon H.Y."/>
            <person name="Hong S.B."/>
            <person name="Seok S.J."/>
            <person name="Kwon S.W."/>
        </authorList>
    </citation>
    <scope>NUCLEOTIDE SEQUENCE [LARGE SCALE GENOMIC DNA]</scope>
    <source>
        <strain evidence="1 2">KACC 16952</strain>
    </source>
</reference>
<comment type="caution">
    <text evidence="1">The sequence shown here is derived from an EMBL/GenBank/DDBJ whole genome shotgun (WGS) entry which is preliminary data.</text>
</comment>
<sequence length="116" mass="12615">MPAIAANTAAPCAAVTHHSQVRYELGMVANGREPRAHRALLLRAIAAEAMQLARNLESLDADPSIRARRDEDLIRVELPGQPPRLMCDADAAALRDQLEVALHVPPSDQANRPSRL</sequence>
<dbReference type="EMBL" id="JBBBNY010000003">
    <property type="protein sequence ID" value="MEI7036475.1"/>
    <property type="molecule type" value="Genomic_DNA"/>
</dbReference>
<organism evidence="1 2">
    <name type="scientific">Fulvimonas yonginensis</name>
    <dbReference type="NCBI Taxonomy" id="1495200"/>
    <lineage>
        <taxon>Bacteria</taxon>
        <taxon>Pseudomonadati</taxon>
        <taxon>Pseudomonadota</taxon>
        <taxon>Gammaproteobacteria</taxon>
        <taxon>Lysobacterales</taxon>
        <taxon>Rhodanobacteraceae</taxon>
        <taxon>Fulvimonas</taxon>
    </lineage>
</organism>
<evidence type="ECO:0000313" key="2">
    <source>
        <dbReference type="Proteomes" id="UP001381174"/>
    </source>
</evidence>
<name>A0ABU8JAC5_9GAMM</name>
<keyword evidence="2" id="KW-1185">Reference proteome</keyword>
<dbReference type="Proteomes" id="UP001381174">
    <property type="component" value="Unassembled WGS sequence"/>
</dbReference>
<accession>A0ABU8JAC5</accession>
<proteinExistence type="predicted"/>
<gene>
    <name evidence="1" type="ORF">WAT24_06870</name>
</gene>
<protein>
    <submittedName>
        <fullName evidence="1">Uncharacterized protein</fullName>
    </submittedName>
</protein>
<evidence type="ECO:0000313" key="1">
    <source>
        <dbReference type="EMBL" id="MEI7036475.1"/>
    </source>
</evidence>